<evidence type="ECO:0000256" key="10">
    <source>
        <dbReference type="ARBA" id="ARBA00032057"/>
    </source>
</evidence>
<evidence type="ECO:0000256" key="4">
    <source>
        <dbReference type="ARBA" id="ARBA00012268"/>
    </source>
</evidence>
<evidence type="ECO:0000256" key="17">
    <source>
        <dbReference type="PIRSR" id="PIRSR006337-3"/>
    </source>
</evidence>
<dbReference type="EC" id="3.2.1.141" evidence="4 13"/>
<evidence type="ECO:0000256" key="12">
    <source>
        <dbReference type="ARBA" id="ARBA00034013"/>
    </source>
</evidence>
<keyword evidence="9 14" id="KW-0326">Glycosidase</keyword>
<dbReference type="InterPro" id="IPR013783">
    <property type="entry name" value="Ig-like_fold"/>
</dbReference>
<evidence type="ECO:0000256" key="13">
    <source>
        <dbReference type="NCBIfam" id="TIGR02402"/>
    </source>
</evidence>
<organism evidence="19 20">
    <name type="scientific">Devosia oryzisoli</name>
    <dbReference type="NCBI Taxonomy" id="2774138"/>
    <lineage>
        <taxon>Bacteria</taxon>
        <taxon>Pseudomonadati</taxon>
        <taxon>Pseudomonadota</taxon>
        <taxon>Alphaproteobacteria</taxon>
        <taxon>Hyphomicrobiales</taxon>
        <taxon>Devosiaceae</taxon>
        <taxon>Devosia</taxon>
    </lineage>
</organism>
<keyword evidence="20" id="KW-1185">Reference proteome</keyword>
<reference evidence="19" key="1">
    <citation type="submission" date="2020-09" db="EMBL/GenBank/DDBJ databases">
        <title>Genome seq and assembly of Devosia sp.</title>
        <authorList>
            <person name="Chhetri G."/>
        </authorList>
    </citation>
    <scope>NUCLEOTIDE SEQUENCE</scope>
    <source>
        <strain evidence="19">PTR5</strain>
    </source>
</reference>
<dbReference type="GO" id="GO:0033942">
    <property type="term" value="F:4-alpha-D-(1-&gt;4)-alpha-D-glucanotrehalose trehalohydrolase activity"/>
    <property type="evidence" value="ECO:0007669"/>
    <property type="project" value="UniProtKB-EC"/>
</dbReference>
<dbReference type="PANTHER" id="PTHR43651">
    <property type="entry name" value="1,4-ALPHA-GLUCAN-BRANCHING ENZYME"/>
    <property type="match status" value="1"/>
</dbReference>
<feature type="site" description="Transition state stabilizer" evidence="17">
    <location>
        <position position="379"/>
    </location>
</feature>
<comment type="caution">
    <text evidence="19">The sequence shown here is derived from an EMBL/GenBank/DDBJ whole genome shotgun (WGS) entry which is preliminary data.</text>
</comment>
<dbReference type="Proteomes" id="UP000654108">
    <property type="component" value="Unassembled WGS sequence"/>
</dbReference>
<evidence type="ECO:0000256" key="5">
    <source>
        <dbReference type="ARBA" id="ARBA00015938"/>
    </source>
</evidence>
<keyword evidence="7 14" id="KW-0378">Hydrolase</keyword>
<feature type="binding site" evidence="16">
    <location>
        <begin position="308"/>
        <end position="312"/>
    </location>
    <ligand>
        <name>substrate</name>
    </ligand>
</feature>
<dbReference type="InterPro" id="IPR014756">
    <property type="entry name" value="Ig_E-set"/>
</dbReference>
<feature type="binding site" evidence="16">
    <location>
        <begin position="378"/>
        <end position="383"/>
    </location>
    <ligand>
        <name>substrate</name>
    </ligand>
</feature>
<dbReference type="Gene3D" id="3.20.20.80">
    <property type="entry name" value="Glycosidases"/>
    <property type="match status" value="1"/>
</dbReference>
<evidence type="ECO:0000313" key="19">
    <source>
        <dbReference type="EMBL" id="MBD8065207.1"/>
    </source>
</evidence>
<evidence type="ECO:0000256" key="8">
    <source>
        <dbReference type="ARBA" id="ARBA00023277"/>
    </source>
</evidence>
<protein>
    <recommendedName>
        <fullName evidence="5 13">Malto-oligosyltrehalose trehalohydrolase</fullName>
        <shortName evidence="14">MTHase</shortName>
        <ecNumber evidence="4 13">3.2.1.141</ecNumber>
    </recommendedName>
    <alternativeName>
        <fullName evidence="11 14">4-alpha-D-((1-&gt;4)-alpha-D-glucano)trehalose trehalohydrolase</fullName>
    </alternativeName>
    <alternativeName>
        <fullName evidence="10 14">Maltooligosyl trehalose trehalohydrolase</fullName>
    </alternativeName>
</protein>
<comment type="similarity">
    <text evidence="3 14">Belongs to the glycosyl hydrolase 13 family.</text>
</comment>
<evidence type="ECO:0000256" key="16">
    <source>
        <dbReference type="PIRSR" id="PIRSR006337-2"/>
    </source>
</evidence>
<dbReference type="InterPro" id="IPR044901">
    <property type="entry name" value="Trehalose_TreZ_E-set_sf"/>
</dbReference>
<evidence type="ECO:0000256" key="7">
    <source>
        <dbReference type="ARBA" id="ARBA00022801"/>
    </source>
</evidence>
<gene>
    <name evidence="19" type="primary">treZ</name>
    <name evidence="19" type="ORF">IC608_06960</name>
</gene>
<evidence type="ECO:0000256" key="9">
    <source>
        <dbReference type="ARBA" id="ARBA00023295"/>
    </source>
</evidence>
<dbReference type="PIRSF" id="PIRSF006337">
    <property type="entry name" value="Trehalose_TreZ"/>
    <property type="match status" value="1"/>
</dbReference>
<dbReference type="SUPFAM" id="SSF81296">
    <property type="entry name" value="E set domains"/>
    <property type="match status" value="1"/>
</dbReference>
<evidence type="ECO:0000256" key="6">
    <source>
        <dbReference type="ARBA" id="ARBA00022490"/>
    </source>
</evidence>
<evidence type="ECO:0000256" key="1">
    <source>
        <dbReference type="ARBA" id="ARBA00004496"/>
    </source>
</evidence>
<proteinExistence type="inferred from homology"/>
<evidence type="ECO:0000259" key="18">
    <source>
        <dbReference type="SMART" id="SM00642"/>
    </source>
</evidence>
<keyword evidence="6" id="KW-0963">Cytoplasm</keyword>
<dbReference type="AlphaFoldDB" id="A0A927ISV2"/>
<evidence type="ECO:0000256" key="11">
    <source>
        <dbReference type="ARBA" id="ARBA00033284"/>
    </source>
</evidence>
<sequence>MDFGWGALSDGAAGWTFSAWSPDAEKIEIELEGQRRALDRTDGGWWQLRFDAEAGSRYRLVVDGNVMVDPASRLQAGDVHGPSVLHDHASYQWTSPWHGRPWEEAVIYELHIGTFTPEGTFAAAADKLGELARLGITAIEVMPVGQWSGERGWGYDGVLPFAPHPAYGSPDDFKRFVERAQALGMMVVLDLVMNHFGPDGAYIHAASPHFFNPERHTPWGASIDFSQPAVQAFWIQCASMWLTHYRLDGLRLDAIHEVSGPGADEFIDRFSRTLRALPLGRPIHLIAEDERNEPQQREAGYYEANWNDDFHHAIHAELTGESHHYYVSYSVNPIDDLRLALERGQIEEGQHREGRKKARGKPSGHLEPTAFVNAVQTHDQVGNRAYGDRLITIAPTHGVEVAFGLLLAAPFIPMIFMGEERGETNPFLYFADFHDELGRLVREGRSAEFEEIDKHGEEVPDPIARETFEASKLGWKTDERARHWLDLTQRCLHFRHQHIVPLLKSKRVGSAQARQLGHKGIEVQWHFVDGTVDLVLNFGEVAQGARHLKAPQLTINDIARDNYALAIEVHPK</sequence>
<feature type="binding site" evidence="16">
    <location>
        <begin position="251"/>
        <end position="256"/>
    </location>
    <ligand>
        <name>substrate</name>
    </ligand>
</feature>
<feature type="active site" description="Proton donor" evidence="15">
    <location>
        <position position="288"/>
    </location>
</feature>
<dbReference type="Gene3D" id="1.10.10.760">
    <property type="entry name" value="E-set domains of sugar-utilizing enzymes"/>
    <property type="match status" value="1"/>
</dbReference>
<dbReference type="EMBL" id="JACYFU010000002">
    <property type="protein sequence ID" value="MBD8065207.1"/>
    <property type="molecule type" value="Genomic_DNA"/>
</dbReference>
<dbReference type="Pfam" id="PF00128">
    <property type="entry name" value="Alpha-amylase"/>
    <property type="match status" value="1"/>
</dbReference>
<evidence type="ECO:0000256" key="15">
    <source>
        <dbReference type="PIRSR" id="PIRSR006337-1"/>
    </source>
</evidence>
<dbReference type="InterPro" id="IPR017853">
    <property type="entry name" value="GH"/>
</dbReference>
<dbReference type="GO" id="GO:0005737">
    <property type="term" value="C:cytoplasm"/>
    <property type="evidence" value="ECO:0007669"/>
    <property type="project" value="UniProtKB-SubCell"/>
</dbReference>
<dbReference type="PANTHER" id="PTHR43651:SF11">
    <property type="entry name" value="MALTO-OLIGOSYLTREHALOSE TREHALOHYDROLASE"/>
    <property type="match status" value="1"/>
</dbReference>
<dbReference type="RefSeq" id="WP_191773945.1">
    <property type="nucleotide sequence ID" value="NZ_JACYFU010000002.1"/>
</dbReference>
<comment type="subcellular location">
    <subcellularLocation>
        <location evidence="1 15">Cytoplasm</location>
    </subcellularLocation>
</comment>
<evidence type="ECO:0000256" key="2">
    <source>
        <dbReference type="ARBA" id="ARBA00005199"/>
    </source>
</evidence>
<dbReference type="CDD" id="cd11325">
    <property type="entry name" value="AmyAc_GTHase"/>
    <property type="match status" value="1"/>
</dbReference>
<dbReference type="GO" id="GO:0005992">
    <property type="term" value="P:trehalose biosynthetic process"/>
    <property type="evidence" value="ECO:0007669"/>
    <property type="project" value="UniProtKB-UniRule"/>
</dbReference>
<feature type="active site" description="Nucleophile" evidence="15">
    <location>
        <position position="253"/>
    </location>
</feature>
<accession>A0A927ISV2</accession>
<evidence type="ECO:0000256" key="14">
    <source>
        <dbReference type="PIRNR" id="PIRNR006337"/>
    </source>
</evidence>
<name>A0A927ISV2_9HYPH</name>
<evidence type="ECO:0000313" key="20">
    <source>
        <dbReference type="Proteomes" id="UP000654108"/>
    </source>
</evidence>
<dbReference type="SUPFAM" id="SSF51445">
    <property type="entry name" value="(Trans)glycosidases"/>
    <property type="match status" value="1"/>
</dbReference>
<keyword evidence="8" id="KW-0119">Carbohydrate metabolism</keyword>
<dbReference type="CDD" id="cd02853">
    <property type="entry name" value="E_set_MTHase_like_N"/>
    <property type="match status" value="1"/>
</dbReference>
<comment type="catalytic activity">
    <reaction evidence="12 14">
        <text>hydrolysis of (1-&gt;4)-alpha-D-glucosidic linkage in 4-alpha-D-[(1-&gt;4)-alpha-D-glucanosyl]n trehalose to yield trehalose and (1-&gt;4)-alpha-D-glucan.</text>
        <dbReference type="EC" id="3.2.1.141"/>
    </reaction>
</comment>
<dbReference type="Gene3D" id="2.60.40.10">
    <property type="entry name" value="Immunoglobulins"/>
    <property type="match status" value="1"/>
</dbReference>
<feature type="domain" description="Glycosyl hydrolase family 13 catalytic" evidence="18">
    <location>
        <begin position="89"/>
        <end position="434"/>
    </location>
</feature>
<dbReference type="NCBIfam" id="TIGR02402">
    <property type="entry name" value="trehalose_TreZ"/>
    <property type="match status" value="1"/>
</dbReference>
<evidence type="ECO:0000256" key="3">
    <source>
        <dbReference type="ARBA" id="ARBA00008061"/>
    </source>
</evidence>
<comment type="pathway">
    <text evidence="2 14">Glycan biosynthesis; trehalose biosynthesis.</text>
</comment>
<dbReference type="InterPro" id="IPR006047">
    <property type="entry name" value="GH13_cat_dom"/>
</dbReference>
<dbReference type="SMART" id="SM00642">
    <property type="entry name" value="Aamy"/>
    <property type="match status" value="1"/>
</dbReference>
<dbReference type="InterPro" id="IPR012768">
    <property type="entry name" value="Trehalose_TreZ"/>
</dbReference>